<keyword evidence="4" id="KW-0479">Metal-binding</keyword>
<reference evidence="9" key="2">
    <citation type="journal article" date="2019" name="Genome Biol. Evol.">
        <title>Day and night: Metabolic profiles and evolutionary relationships of six axenic non-marine cyanobacteria.</title>
        <authorList>
            <person name="Will S.E."/>
            <person name="Henke P."/>
            <person name="Boedeker C."/>
            <person name="Huang S."/>
            <person name="Brinkmann H."/>
            <person name="Rohde M."/>
            <person name="Jarek M."/>
            <person name="Friedl T."/>
            <person name="Seufert S."/>
            <person name="Schumacher M."/>
            <person name="Overmann J."/>
            <person name="Neumann-Schaal M."/>
            <person name="Petersen J."/>
        </authorList>
    </citation>
    <scope>NUCLEOTIDE SEQUENCE [LARGE SCALE GENOMIC DNA]</scope>
    <source>
        <strain evidence="9">PCC 7102</strain>
    </source>
</reference>
<evidence type="ECO:0000256" key="3">
    <source>
        <dbReference type="ARBA" id="ARBA00022722"/>
    </source>
</evidence>
<dbReference type="GO" id="GO:0046872">
    <property type="term" value="F:metal ion binding"/>
    <property type="evidence" value="ECO:0007669"/>
    <property type="project" value="UniProtKB-KW"/>
</dbReference>
<dbReference type="Pfam" id="PF01850">
    <property type="entry name" value="PIN"/>
    <property type="match status" value="1"/>
</dbReference>
<dbReference type="GO" id="GO:0004518">
    <property type="term" value="F:nuclease activity"/>
    <property type="evidence" value="ECO:0007669"/>
    <property type="project" value="UniProtKB-KW"/>
</dbReference>
<comment type="caution">
    <text evidence="9">The sequence shown here is derived from an EMBL/GenBank/DDBJ whole genome shotgun (WGS) entry which is preliminary data.</text>
</comment>
<dbReference type="PANTHER" id="PTHR33653">
    <property type="entry name" value="RIBONUCLEASE VAPC2"/>
    <property type="match status" value="1"/>
</dbReference>
<dbReference type="EMBL" id="RSCL01000001">
    <property type="protein sequence ID" value="RUT09905.1"/>
    <property type="molecule type" value="Genomic_DNA"/>
</dbReference>
<keyword evidence="3" id="KW-0540">Nuclease</keyword>
<evidence type="ECO:0000259" key="8">
    <source>
        <dbReference type="Pfam" id="PF01850"/>
    </source>
</evidence>
<evidence type="ECO:0000256" key="6">
    <source>
        <dbReference type="ARBA" id="ARBA00022842"/>
    </source>
</evidence>
<organism evidence="9 10">
    <name type="scientific">Dulcicalothrix desertica PCC 7102</name>
    <dbReference type="NCBI Taxonomy" id="232991"/>
    <lineage>
        <taxon>Bacteria</taxon>
        <taxon>Bacillati</taxon>
        <taxon>Cyanobacteriota</taxon>
        <taxon>Cyanophyceae</taxon>
        <taxon>Nostocales</taxon>
        <taxon>Calotrichaceae</taxon>
        <taxon>Dulcicalothrix</taxon>
    </lineage>
</organism>
<evidence type="ECO:0000256" key="1">
    <source>
        <dbReference type="ARBA" id="ARBA00001946"/>
    </source>
</evidence>
<dbReference type="SUPFAM" id="SSF88723">
    <property type="entry name" value="PIN domain-like"/>
    <property type="match status" value="1"/>
</dbReference>
<sequence length="140" mass="15971">MYILDTIIVSNYLDKRRNFPLIGKKIRSKPPESIFVSIITVEEIIQGLLAIIQKSRQKSSVINAYQEFEELFEALHRFQILPYTSEAEQIYQSLSPKVKRVGTQDCRIAATACSKGYIVVTANVGDFERIGIVSIEDWTQ</sequence>
<proteinExistence type="inferred from homology"/>
<dbReference type="InterPro" id="IPR002716">
    <property type="entry name" value="PIN_dom"/>
</dbReference>
<dbReference type="RefSeq" id="WP_127078336.1">
    <property type="nucleotide sequence ID" value="NZ_RSCL01000001.1"/>
</dbReference>
<comment type="similarity">
    <text evidence="7">Belongs to the PINc/VapC protein family.</text>
</comment>
<dbReference type="InterPro" id="IPR029060">
    <property type="entry name" value="PIN-like_dom_sf"/>
</dbReference>
<dbReference type="GO" id="GO:0016787">
    <property type="term" value="F:hydrolase activity"/>
    <property type="evidence" value="ECO:0007669"/>
    <property type="project" value="UniProtKB-KW"/>
</dbReference>
<keyword evidence="6" id="KW-0460">Magnesium</keyword>
<name>A0A3S1DH72_9CYAN</name>
<protein>
    <recommendedName>
        <fullName evidence="8">PIN domain-containing protein</fullName>
    </recommendedName>
</protein>
<accession>A0A3S1DH72</accession>
<dbReference type="OrthoDB" id="574223at2"/>
<evidence type="ECO:0000256" key="7">
    <source>
        <dbReference type="ARBA" id="ARBA00038093"/>
    </source>
</evidence>
<keyword evidence="5" id="KW-0378">Hydrolase</keyword>
<evidence type="ECO:0000256" key="4">
    <source>
        <dbReference type="ARBA" id="ARBA00022723"/>
    </source>
</evidence>
<evidence type="ECO:0000313" key="10">
    <source>
        <dbReference type="Proteomes" id="UP000271624"/>
    </source>
</evidence>
<feature type="domain" description="PIN" evidence="8">
    <location>
        <begin position="2"/>
        <end position="131"/>
    </location>
</feature>
<dbReference type="InterPro" id="IPR050556">
    <property type="entry name" value="Type_II_TA_system_RNase"/>
</dbReference>
<evidence type="ECO:0000313" key="9">
    <source>
        <dbReference type="EMBL" id="RUT09905.1"/>
    </source>
</evidence>
<comment type="cofactor">
    <cofactor evidence="1">
        <name>Mg(2+)</name>
        <dbReference type="ChEBI" id="CHEBI:18420"/>
    </cofactor>
</comment>
<evidence type="ECO:0000256" key="2">
    <source>
        <dbReference type="ARBA" id="ARBA00022649"/>
    </source>
</evidence>
<dbReference type="AlphaFoldDB" id="A0A3S1DH72"/>
<reference evidence="9" key="1">
    <citation type="submission" date="2018-12" db="EMBL/GenBank/DDBJ databases">
        <authorList>
            <person name="Will S."/>
            <person name="Neumann-Schaal M."/>
            <person name="Henke P."/>
        </authorList>
    </citation>
    <scope>NUCLEOTIDE SEQUENCE</scope>
    <source>
        <strain evidence="9">PCC 7102</strain>
    </source>
</reference>
<dbReference type="CDD" id="cd09881">
    <property type="entry name" value="PIN_VapC4-5_FitB-like"/>
    <property type="match status" value="1"/>
</dbReference>
<keyword evidence="10" id="KW-1185">Reference proteome</keyword>
<evidence type="ECO:0000256" key="5">
    <source>
        <dbReference type="ARBA" id="ARBA00022801"/>
    </source>
</evidence>
<keyword evidence="2" id="KW-1277">Toxin-antitoxin system</keyword>
<dbReference type="Gene3D" id="3.40.50.1010">
    <property type="entry name" value="5'-nuclease"/>
    <property type="match status" value="1"/>
</dbReference>
<gene>
    <name evidence="9" type="ORF">DSM106972_004000</name>
</gene>
<dbReference type="Proteomes" id="UP000271624">
    <property type="component" value="Unassembled WGS sequence"/>
</dbReference>
<dbReference type="PANTHER" id="PTHR33653:SF1">
    <property type="entry name" value="RIBONUCLEASE VAPC2"/>
    <property type="match status" value="1"/>
</dbReference>